<sequence>MPVITGYIGHFEFKWKQCCHNLFPEWVCGLPPSFPASNMDGRLLKISYLNSSFICPTSSSLARETEVACLPASGFSTLQAYASSLPLEVISEVFLRSHAASFPSLPGLPPISLP</sequence>
<name>A0A8K0E2A7_9ROSA</name>
<gene>
    <name evidence="1" type="ORF">FNV43_RR19262</name>
</gene>
<organism evidence="1 2">
    <name type="scientific">Rhamnella rubrinervis</name>
    <dbReference type="NCBI Taxonomy" id="2594499"/>
    <lineage>
        <taxon>Eukaryota</taxon>
        <taxon>Viridiplantae</taxon>
        <taxon>Streptophyta</taxon>
        <taxon>Embryophyta</taxon>
        <taxon>Tracheophyta</taxon>
        <taxon>Spermatophyta</taxon>
        <taxon>Magnoliopsida</taxon>
        <taxon>eudicotyledons</taxon>
        <taxon>Gunneridae</taxon>
        <taxon>Pentapetalae</taxon>
        <taxon>rosids</taxon>
        <taxon>fabids</taxon>
        <taxon>Rosales</taxon>
        <taxon>Rhamnaceae</taxon>
        <taxon>rhamnoid group</taxon>
        <taxon>Rhamneae</taxon>
        <taxon>Rhamnella</taxon>
    </lineage>
</organism>
<proteinExistence type="predicted"/>
<keyword evidence="2" id="KW-1185">Reference proteome</keyword>
<reference evidence="1" key="1">
    <citation type="submission" date="2020-03" db="EMBL/GenBank/DDBJ databases">
        <title>A high-quality chromosome-level genome assembly of a woody plant with both climbing and erect habits, Rhamnella rubrinervis.</title>
        <authorList>
            <person name="Lu Z."/>
            <person name="Yang Y."/>
            <person name="Zhu X."/>
            <person name="Sun Y."/>
        </authorList>
    </citation>
    <scope>NUCLEOTIDE SEQUENCE</scope>
    <source>
        <strain evidence="1">BYM</strain>
        <tissue evidence="1">Leaf</tissue>
    </source>
</reference>
<dbReference type="Proteomes" id="UP000796880">
    <property type="component" value="Unassembled WGS sequence"/>
</dbReference>
<dbReference type="AlphaFoldDB" id="A0A8K0E2A7"/>
<comment type="caution">
    <text evidence="1">The sequence shown here is derived from an EMBL/GenBank/DDBJ whole genome shotgun (WGS) entry which is preliminary data.</text>
</comment>
<protein>
    <submittedName>
        <fullName evidence="1">Uncharacterized protein</fullName>
    </submittedName>
</protein>
<accession>A0A8K0E2A7</accession>
<dbReference type="EMBL" id="VOIH02000008">
    <property type="protein sequence ID" value="KAF3440976.1"/>
    <property type="molecule type" value="Genomic_DNA"/>
</dbReference>
<evidence type="ECO:0000313" key="2">
    <source>
        <dbReference type="Proteomes" id="UP000796880"/>
    </source>
</evidence>
<evidence type="ECO:0000313" key="1">
    <source>
        <dbReference type="EMBL" id="KAF3440976.1"/>
    </source>
</evidence>